<comment type="caution">
    <text evidence="8">The sequence shown here is derived from an EMBL/GenBank/DDBJ whole genome shotgun (WGS) entry which is preliminary data.</text>
</comment>
<evidence type="ECO:0000256" key="2">
    <source>
        <dbReference type="ARBA" id="ARBA00005308"/>
    </source>
</evidence>
<dbReference type="Proteomes" id="UP000770717">
    <property type="component" value="Unassembled WGS sequence"/>
</dbReference>
<evidence type="ECO:0008006" key="10">
    <source>
        <dbReference type="Google" id="ProtNLM"/>
    </source>
</evidence>
<feature type="transmembrane region" description="Helical" evidence="7">
    <location>
        <begin position="46"/>
        <end position="69"/>
    </location>
</feature>
<keyword evidence="9" id="KW-1185">Reference proteome</keyword>
<keyword evidence="5 7" id="KW-0472">Membrane</keyword>
<dbReference type="InterPro" id="IPR018787">
    <property type="entry name" value="DUF2371_TMEM200"/>
</dbReference>
<dbReference type="OrthoDB" id="9994280at2759"/>
<evidence type="ECO:0000313" key="8">
    <source>
        <dbReference type="EMBL" id="KAG9493034.1"/>
    </source>
</evidence>
<dbReference type="PANTHER" id="PTHR31815">
    <property type="entry name" value="AGAP005329-PA"/>
    <property type="match status" value="1"/>
</dbReference>
<name>A0A8J6FUE9_ELECQ</name>
<sequence>MKRLTTQHLDVHFFPRFLSLFRRCQSSPQPLDAPPKGQLRLRSLPGAFVFAGIFLVLIGLIVAVIGYWPHKSNSQSMSPSQPQQSVERLKLIGPVIMGFGLFVFICANTLLYENRDMETRQLLQISAVTQGHADMALSANSGVKAQTPNTWSDSSGELDNRRNILIRAQLLCPPINDLSLSLVSIHSDPCISSLPQLGERIKLKEEAERCYSSDVKLNMSMRAVKEGIVEVPHRGQKCRSWPRLEIVDDGCTKLHEASEEALQESKESSQETVPEVA</sequence>
<evidence type="ECO:0000256" key="1">
    <source>
        <dbReference type="ARBA" id="ARBA00004141"/>
    </source>
</evidence>
<evidence type="ECO:0000313" key="9">
    <source>
        <dbReference type="Proteomes" id="UP000770717"/>
    </source>
</evidence>
<feature type="transmembrane region" description="Helical" evidence="7">
    <location>
        <begin position="89"/>
        <end position="112"/>
    </location>
</feature>
<dbReference type="GO" id="GO:0016020">
    <property type="term" value="C:membrane"/>
    <property type="evidence" value="ECO:0007669"/>
    <property type="project" value="UniProtKB-SubCell"/>
</dbReference>
<evidence type="ECO:0000256" key="4">
    <source>
        <dbReference type="ARBA" id="ARBA00022989"/>
    </source>
</evidence>
<dbReference type="Pfam" id="PF10177">
    <property type="entry name" value="DUF2371"/>
    <property type="match status" value="2"/>
</dbReference>
<feature type="region of interest" description="Disordered" evidence="6">
    <location>
        <begin position="257"/>
        <end position="277"/>
    </location>
</feature>
<keyword evidence="3 7" id="KW-0812">Transmembrane</keyword>
<dbReference type="AlphaFoldDB" id="A0A8J6FUE9"/>
<dbReference type="PANTHER" id="PTHR31815:SF3">
    <property type="entry name" value="TRANSMEMBRANE PROTEIN 200B"/>
    <property type="match status" value="1"/>
</dbReference>
<comment type="subcellular location">
    <subcellularLocation>
        <location evidence="1">Membrane</location>
        <topology evidence="1">Multi-pass membrane protein</topology>
    </subcellularLocation>
</comment>
<protein>
    <recommendedName>
        <fullName evidence="10">Transmembrane protein 200B</fullName>
    </recommendedName>
</protein>
<dbReference type="EMBL" id="WNTK01000001">
    <property type="protein sequence ID" value="KAG9493034.1"/>
    <property type="molecule type" value="Genomic_DNA"/>
</dbReference>
<evidence type="ECO:0000256" key="5">
    <source>
        <dbReference type="ARBA" id="ARBA00023136"/>
    </source>
</evidence>
<reference evidence="8" key="1">
    <citation type="thesis" date="2020" institute="ProQuest LLC" country="789 East Eisenhower Parkway, Ann Arbor, MI, USA">
        <title>Comparative Genomics and Chromosome Evolution.</title>
        <authorList>
            <person name="Mudd A.B."/>
        </authorList>
    </citation>
    <scope>NUCLEOTIDE SEQUENCE</scope>
    <source>
        <strain evidence="8">HN-11 Male</strain>
        <tissue evidence="8">Kidney and liver</tissue>
    </source>
</reference>
<accession>A0A8J6FUE9</accession>
<evidence type="ECO:0000256" key="6">
    <source>
        <dbReference type="SAM" id="MobiDB-lite"/>
    </source>
</evidence>
<comment type="similarity">
    <text evidence="2">Belongs to the TMEM200 family.</text>
</comment>
<keyword evidence="4 7" id="KW-1133">Transmembrane helix</keyword>
<proteinExistence type="inferred from homology"/>
<feature type="compositionally biased region" description="Basic and acidic residues" evidence="6">
    <location>
        <begin position="257"/>
        <end position="269"/>
    </location>
</feature>
<gene>
    <name evidence="8" type="ORF">GDO78_001127</name>
</gene>
<evidence type="ECO:0000256" key="3">
    <source>
        <dbReference type="ARBA" id="ARBA00022692"/>
    </source>
</evidence>
<evidence type="ECO:0000256" key="7">
    <source>
        <dbReference type="SAM" id="Phobius"/>
    </source>
</evidence>
<organism evidence="8 9">
    <name type="scientific">Eleutherodactylus coqui</name>
    <name type="common">Puerto Rican coqui</name>
    <dbReference type="NCBI Taxonomy" id="57060"/>
    <lineage>
        <taxon>Eukaryota</taxon>
        <taxon>Metazoa</taxon>
        <taxon>Chordata</taxon>
        <taxon>Craniata</taxon>
        <taxon>Vertebrata</taxon>
        <taxon>Euteleostomi</taxon>
        <taxon>Amphibia</taxon>
        <taxon>Batrachia</taxon>
        <taxon>Anura</taxon>
        <taxon>Neobatrachia</taxon>
        <taxon>Hyloidea</taxon>
        <taxon>Eleutherodactylidae</taxon>
        <taxon>Eleutherodactylinae</taxon>
        <taxon>Eleutherodactylus</taxon>
        <taxon>Eleutherodactylus</taxon>
    </lineage>
</organism>